<evidence type="ECO:0000313" key="2">
    <source>
        <dbReference type="EMBL" id="MCY6524832.1"/>
    </source>
</evidence>
<dbReference type="InterPro" id="IPR001584">
    <property type="entry name" value="Integrase_cat-core"/>
</dbReference>
<dbReference type="Pfam" id="PF00665">
    <property type="entry name" value="rve"/>
    <property type="match status" value="1"/>
</dbReference>
<dbReference type="InterPro" id="IPR012337">
    <property type="entry name" value="RNaseH-like_sf"/>
</dbReference>
<accession>A0A9Q4DKB1</accession>
<protein>
    <submittedName>
        <fullName evidence="2">Transposase family protein</fullName>
    </submittedName>
</protein>
<proteinExistence type="predicted"/>
<reference evidence="2" key="2">
    <citation type="submission" date="2022-12" db="EMBL/GenBank/DDBJ databases">
        <authorList>
            <person name="Kardos G."/>
            <person name="Sarkozi R."/>
            <person name="Laczko L."/>
            <person name="Marton S."/>
            <person name="Makrai L."/>
            <person name="Banyai K."/>
            <person name="Fodor L."/>
        </authorList>
    </citation>
    <scope>NUCLEOTIDE SEQUENCE</scope>
    <source>
        <strain evidence="2">84/14</strain>
    </source>
</reference>
<dbReference type="EMBL" id="JAPQFC010000338">
    <property type="protein sequence ID" value="MCY6524832.1"/>
    <property type="molecule type" value="Genomic_DNA"/>
</dbReference>
<name>A0A9Q4DKB1_ACTPL</name>
<dbReference type="Gene3D" id="1.10.340.70">
    <property type="match status" value="1"/>
</dbReference>
<dbReference type="PANTHER" id="PTHR47266">
    <property type="entry name" value="ENDONUCLEASE-RELATED"/>
    <property type="match status" value="1"/>
</dbReference>
<reference evidence="2" key="1">
    <citation type="journal article" date="2021" name="Vet Sci">
        <title>O-Serogroups and Pathovirotypes of Escherichia coli Isolated from Post-Weaning Piglets Showing Diarrhoea and/or Oedema in South Korea.</title>
        <authorList>
            <person name="Byun J.W."/>
            <person name="Moon B.Y."/>
            <person name="Do K.H."/>
            <person name="Lee K."/>
            <person name="Lee H.Y."/>
            <person name="Kim W.I."/>
            <person name="So B."/>
            <person name="Lee W.K."/>
        </authorList>
    </citation>
    <scope>NUCLEOTIDE SEQUENCE</scope>
    <source>
        <strain evidence="2">84/14</strain>
    </source>
</reference>
<sequence>MSGYATAQKVLRAGYFWPSMFKDCITAVRKCHNCEVFDRKMRAPPAPLHPIIAVGPFAKWGIDFITCNPHSAGGHAYIILAVDYFTKWAEAMPTFEADGKTAAIFVFNHIIARFGVLQAIITDHGRHFQNVMMTELTGQLGLRHESST</sequence>
<dbReference type="InterPro" id="IPR036397">
    <property type="entry name" value="RNaseH_sf"/>
</dbReference>
<comment type="caution">
    <text evidence="2">The sequence shown here is derived from an EMBL/GenBank/DDBJ whole genome shotgun (WGS) entry which is preliminary data.</text>
</comment>
<feature type="non-terminal residue" evidence="2">
    <location>
        <position position="148"/>
    </location>
</feature>
<dbReference type="Gene3D" id="3.30.420.10">
    <property type="entry name" value="Ribonuclease H-like superfamily/Ribonuclease H"/>
    <property type="match status" value="1"/>
</dbReference>
<dbReference type="GO" id="GO:0003676">
    <property type="term" value="F:nucleic acid binding"/>
    <property type="evidence" value="ECO:0007669"/>
    <property type="project" value="InterPro"/>
</dbReference>
<dbReference type="SUPFAM" id="SSF53098">
    <property type="entry name" value="Ribonuclease H-like"/>
    <property type="match status" value="1"/>
</dbReference>
<evidence type="ECO:0000313" key="3">
    <source>
        <dbReference type="Proteomes" id="UP001077788"/>
    </source>
</evidence>
<gene>
    <name evidence="2" type="ORF">OYG11_11525</name>
</gene>
<dbReference type="PROSITE" id="PS50994">
    <property type="entry name" value="INTEGRASE"/>
    <property type="match status" value="1"/>
</dbReference>
<dbReference type="InterPro" id="IPR052160">
    <property type="entry name" value="Gypsy_RT_Integrase-like"/>
</dbReference>
<dbReference type="RefSeq" id="WP_267991955.1">
    <property type="nucleotide sequence ID" value="NZ_JAPQFC010000338.1"/>
</dbReference>
<evidence type="ECO:0000259" key="1">
    <source>
        <dbReference type="PROSITE" id="PS50994"/>
    </source>
</evidence>
<dbReference type="AlphaFoldDB" id="A0A9Q4DKB1"/>
<dbReference type="GO" id="GO:0015074">
    <property type="term" value="P:DNA integration"/>
    <property type="evidence" value="ECO:0007669"/>
    <property type="project" value="InterPro"/>
</dbReference>
<feature type="domain" description="Integrase catalytic" evidence="1">
    <location>
        <begin position="52"/>
        <end position="148"/>
    </location>
</feature>
<organism evidence="2 3">
    <name type="scientific">Actinobacillus pleuropneumoniae</name>
    <name type="common">Haemophilus pleuropneumoniae</name>
    <dbReference type="NCBI Taxonomy" id="715"/>
    <lineage>
        <taxon>Bacteria</taxon>
        <taxon>Pseudomonadati</taxon>
        <taxon>Pseudomonadota</taxon>
        <taxon>Gammaproteobacteria</taxon>
        <taxon>Pasteurellales</taxon>
        <taxon>Pasteurellaceae</taxon>
        <taxon>Actinobacillus</taxon>
    </lineage>
</organism>
<dbReference type="Proteomes" id="UP001077788">
    <property type="component" value="Unassembled WGS sequence"/>
</dbReference>